<dbReference type="SUPFAM" id="SSF56219">
    <property type="entry name" value="DNase I-like"/>
    <property type="match status" value="1"/>
</dbReference>
<dbReference type="EMBL" id="UYSU01035973">
    <property type="protein sequence ID" value="VDL96982.1"/>
    <property type="molecule type" value="Genomic_DNA"/>
</dbReference>
<sequence>MVWSIRWTSSDYDGRSICLVQVVNASVAACNWYPTLTCDSSIWVLPSGHTPGNRQDRRARSDRKERRTALVARELVLYKVVIAALNENRFSEPGEMEESAGCTFFWSGRPKAEQRDAGVAFAIRNDIVGRLPCLPQGINDRLMNLHLPFRRDKFAIISSTYATPQMTSSDERDKFYEDMHTLLATERKVGKLIGLGYFNARVGTDHAAGQGILGPHGLGSCNDNGLLLLQTCAEHRPLLTNTFFRLPRREKATWMHPRSRRWQLLDYVLVRRRDRQDMLVTKTIRDANGWTDRRLVISQMRLRLCQITQKLEDLHAPDDKPTVEIRWCQLRNVMQKFGCLERFTHMERQFHDGMTACVTDNGTVSEAFAVTNGVKQGCVLAPTLVSLIFSDILMDAYRYESPGIRSAYRNDGHFLNSCHMHTPTRVSMTTVHDLLPADDCTLNTVTEEDMQRSMEKLHRRLRQVSISN</sequence>
<dbReference type="InterPro" id="IPR036691">
    <property type="entry name" value="Endo/exonu/phosph_ase_sf"/>
</dbReference>
<evidence type="ECO:0000313" key="1">
    <source>
        <dbReference type="EMBL" id="VDL96982.1"/>
    </source>
</evidence>
<accession>A0A183T299</accession>
<dbReference type="PROSITE" id="PS51257">
    <property type="entry name" value="PROKAR_LIPOPROTEIN"/>
    <property type="match status" value="1"/>
</dbReference>
<dbReference type="PANTHER" id="PTHR47027">
    <property type="entry name" value="REVERSE TRANSCRIPTASE DOMAIN-CONTAINING PROTEIN"/>
    <property type="match status" value="1"/>
</dbReference>
<reference evidence="3" key="1">
    <citation type="submission" date="2016-06" db="UniProtKB">
        <authorList>
            <consortium name="WormBaseParasite"/>
        </authorList>
    </citation>
    <scope>IDENTIFICATION</scope>
</reference>
<dbReference type="Proteomes" id="UP000275846">
    <property type="component" value="Unassembled WGS sequence"/>
</dbReference>
<dbReference type="Gene3D" id="3.60.10.10">
    <property type="entry name" value="Endonuclease/exonuclease/phosphatase"/>
    <property type="match status" value="1"/>
</dbReference>
<dbReference type="WBParaSite" id="SSLN_0001100801-mRNA-1">
    <property type="protein sequence ID" value="SSLN_0001100801-mRNA-1"/>
    <property type="gene ID" value="SSLN_0001100801"/>
</dbReference>
<dbReference type="PANTHER" id="PTHR47027:SF26">
    <property type="entry name" value="REVERSE TRANSCRIPTASE DOMAIN-CONTAINING PROTEIN"/>
    <property type="match status" value="1"/>
</dbReference>
<gene>
    <name evidence="1" type="ORF">SSLN_LOCUS10597</name>
</gene>
<name>A0A183T299_SCHSO</name>
<proteinExistence type="predicted"/>
<evidence type="ECO:0000313" key="3">
    <source>
        <dbReference type="WBParaSite" id="SSLN_0001100801-mRNA-1"/>
    </source>
</evidence>
<evidence type="ECO:0000313" key="2">
    <source>
        <dbReference type="Proteomes" id="UP000275846"/>
    </source>
</evidence>
<protein>
    <submittedName>
        <fullName evidence="3">Reverse transcriptase domain-containing protein</fullName>
    </submittedName>
</protein>
<dbReference type="OrthoDB" id="10030815at2759"/>
<organism evidence="3">
    <name type="scientific">Schistocephalus solidus</name>
    <name type="common">Tapeworm</name>
    <dbReference type="NCBI Taxonomy" id="70667"/>
    <lineage>
        <taxon>Eukaryota</taxon>
        <taxon>Metazoa</taxon>
        <taxon>Spiralia</taxon>
        <taxon>Lophotrochozoa</taxon>
        <taxon>Platyhelminthes</taxon>
        <taxon>Cestoda</taxon>
        <taxon>Eucestoda</taxon>
        <taxon>Diphyllobothriidea</taxon>
        <taxon>Diphyllobothriidae</taxon>
        <taxon>Schistocephalus</taxon>
    </lineage>
</organism>
<dbReference type="AlphaFoldDB" id="A0A183T299"/>
<reference evidence="1 2" key="2">
    <citation type="submission" date="2018-11" db="EMBL/GenBank/DDBJ databases">
        <authorList>
            <consortium name="Pathogen Informatics"/>
        </authorList>
    </citation>
    <scope>NUCLEOTIDE SEQUENCE [LARGE SCALE GENOMIC DNA]</scope>
    <source>
        <strain evidence="1 2">NST_G2</strain>
    </source>
</reference>
<keyword evidence="2" id="KW-1185">Reference proteome</keyword>